<organism evidence="7 8">
    <name type="scientific">Geotalea uraniireducens</name>
    <dbReference type="NCBI Taxonomy" id="351604"/>
    <lineage>
        <taxon>Bacteria</taxon>
        <taxon>Pseudomonadati</taxon>
        <taxon>Thermodesulfobacteriota</taxon>
        <taxon>Desulfuromonadia</taxon>
        <taxon>Geobacterales</taxon>
        <taxon>Geobacteraceae</taxon>
        <taxon>Geotalea</taxon>
    </lineage>
</organism>
<evidence type="ECO:0000259" key="6">
    <source>
        <dbReference type="Pfam" id="PF00266"/>
    </source>
</evidence>
<comment type="cofactor">
    <cofactor evidence="1">
        <name>pyridoxal 5'-phosphate</name>
        <dbReference type="ChEBI" id="CHEBI:597326"/>
    </cofactor>
</comment>
<dbReference type="InterPro" id="IPR015424">
    <property type="entry name" value="PyrdxlP-dep_Trfase"/>
</dbReference>
<dbReference type="SUPFAM" id="SSF53383">
    <property type="entry name" value="PLP-dependent transferases"/>
    <property type="match status" value="1"/>
</dbReference>
<evidence type="ECO:0000256" key="3">
    <source>
        <dbReference type="ARBA" id="ARBA00012239"/>
    </source>
</evidence>
<dbReference type="EMBL" id="AP027151">
    <property type="protein sequence ID" value="BDV43466.1"/>
    <property type="molecule type" value="Genomic_DNA"/>
</dbReference>
<dbReference type="Proteomes" id="UP001317705">
    <property type="component" value="Chromosome"/>
</dbReference>
<dbReference type="InterPro" id="IPR000192">
    <property type="entry name" value="Aminotrans_V_dom"/>
</dbReference>
<accession>A0ABM8EMN1</accession>
<dbReference type="NCBIfam" id="TIGR01977">
    <property type="entry name" value="am_tr_V_EF2568"/>
    <property type="match status" value="1"/>
</dbReference>
<dbReference type="EC" id="2.8.1.7" evidence="3"/>
<evidence type="ECO:0000256" key="5">
    <source>
        <dbReference type="ARBA" id="ARBA00050776"/>
    </source>
</evidence>
<reference evidence="7 8" key="1">
    <citation type="submission" date="2022-12" db="EMBL/GenBank/DDBJ databases">
        <title>Polyphasic characterization of Geotalea uranireducens NIT-SL11 newly isolated from a complex of sewage sludge and microbially reduced graphene oxide.</title>
        <authorList>
            <person name="Xie L."/>
            <person name="Yoshida N."/>
            <person name="Meng L."/>
        </authorList>
    </citation>
    <scope>NUCLEOTIDE SEQUENCE [LARGE SCALE GENOMIC DNA]</scope>
    <source>
        <strain evidence="7 8">NIT-SL11</strain>
    </source>
</reference>
<dbReference type="InterPro" id="IPR016454">
    <property type="entry name" value="Cysteine_dSase"/>
</dbReference>
<dbReference type="Pfam" id="PF00266">
    <property type="entry name" value="Aminotran_5"/>
    <property type="match status" value="1"/>
</dbReference>
<keyword evidence="4" id="KW-0663">Pyridoxal phosphate</keyword>
<dbReference type="InterPro" id="IPR015422">
    <property type="entry name" value="PyrdxlP-dep_Trfase_small"/>
</dbReference>
<evidence type="ECO:0000313" key="7">
    <source>
        <dbReference type="EMBL" id="BDV43466.1"/>
    </source>
</evidence>
<proteinExistence type="inferred from homology"/>
<keyword evidence="8" id="KW-1185">Reference proteome</keyword>
<evidence type="ECO:0000256" key="2">
    <source>
        <dbReference type="ARBA" id="ARBA00010447"/>
    </source>
</evidence>
<dbReference type="PANTHER" id="PTHR43586">
    <property type="entry name" value="CYSTEINE DESULFURASE"/>
    <property type="match status" value="1"/>
</dbReference>
<evidence type="ECO:0000256" key="1">
    <source>
        <dbReference type="ARBA" id="ARBA00001933"/>
    </source>
</evidence>
<dbReference type="Gene3D" id="3.90.1150.10">
    <property type="entry name" value="Aspartate Aminotransferase, domain 1"/>
    <property type="match status" value="1"/>
</dbReference>
<sequence length="387" mass="40235">MLGFPLMSIYLDNAATSFPKPDSVYNAVDLALREIGVGPGRGGYRRGMAATRLVFEAREEVAALFGIADSSRVVFTHSATESLNLALFGLLRPGDHVITTTVEHNSLARPLHLLGRQGVAVTRVEADRHGFVTAAQVAAALRPKTRLVALAHCSNVTGAIQPIGEIAAIARRAGALLLVDAAQSAGMIPIDAPALGIDLLAAPGHKGLLGPQGTGVLYLAEGVELTPLMVGGTGSFSSELDQPAAMPERFESGTLNTPGIAGLKAGVEFVRKIGVGQIRDREQLLVSRLLAGLAEIPAVTVHGPAGDEPRGGVVSITVAGIDPQTVGFRLDNDFDISVRVGLHCAPDAHRTIGTYPGGTIRISPGYFNADHDVDALLAALAQIARSS</sequence>
<dbReference type="InterPro" id="IPR015421">
    <property type="entry name" value="PyrdxlP-dep_Trfase_major"/>
</dbReference>
<evidence type="ECO:0000313" key="8">
    <source>
        <dbReference type="Proteomes" id="UP001317705"/>
    </source>
</evidence>
<name>A0ABM8EMN1_9BACT</name>
<dbReference type="InterPro" id="IPR010969">
    <property type="entry name" value="Cys_dSase-rel_unknwn_funct"/>
</dbReference>
<comment type="similarity">
    <text evidence="2">Belongs to the class-V pyridoxal-phosphate-dependent aminotransferase family. Csd subfamily.</text>
</comment>
<dbReference type="PIRSF" id="PIRSF005572">
    <property type="entry name" value="NifS"/>
    <property type="match status" value="1"/>
</dbReference>
<dbReference type="PANTHER" id="PTHR43586:SF4">
    <property type="entry name" value="ISOPENICILLIN N EPIMERASE"/>
    <property type="match status" value="1"/>
</dbReference>
<comment type="catalytic activity">
    <reaction evidence="5">
        <text>(sulfur carrier)-H + L-cysteine = (sulfur carrier)-SH + L-alanine</text>
        <dbReference type="Rhea" id="RHEA:43892"/>
        <dbReference type="Rhea" id="RHEA-COMP:14737"/>
        <dbReference type="Rhea" id="RHEA-COMP:14739"/>
        <dbReference type="ChEBI" id="CHEBI:29917"/>
        <dbReference type="ChEBI" id="CHEBI:35235"/>
        <dbReference type="ChEBI" id="CHEBI:57972"/>
        <dbReference type="ChEBI" id="CHEBI:64428"/>
        <dbReference type="EC" id="2.8.1.7"/>
    </reaction>
</comment>
<protein>
    <recommendedName>
        <fullName evidence="3">cysteine desulfurase</fullName>
        <ecNumber evidence="3">2.8.1.7</ecNumber>
    </recommendedName>
</protein>
<dbReference type="Gene3D" id="3.40.640.10">
    <property type="entry name" value="Type I PLP-dependent aspartate aminotransferase-like (Major domain)"/>
    <property type="match status" value="1"/>
</dbReference>
<feature type="domain" description="Aminotransferase class V" evidence="6">
    <location>
        <begin position="9"/>
        <end position="376"/>
    </location>
</feature>
<evidence type="ECO:0000256" key="4">
    <source>
        <dbReference type="ARBA" id="ARBA00022898"/>
    </source>
</evidence>
<gene>
    <name evidence="7" type="ORF">GURASL_23890</name>
</gene>